<evidence type="ECO:0000256" key="2">
    <source>
        <dbReference type="ARBA" id="ARBA00012224"/>
    </source>
</evidence>
<name>A0ABW0YKE8_9BACI</name>
<organism evidence="7 8">
    <name type="scientific">Thalassorhabdus alkalitolerans</name>
    <dbReference type="NCBI Taxonomy" id="2282697"/>
    <lineage>
        <taxon>Bacteria</taxon>
        <taxon>Bacillati</taxon>
        <taxon>Bacillota</taxon>
        <taxon>Bacilli</taxon>
        <taxon>Bacillales</taxon>
        <taxon>Bacillaceae</taxon>
        <taxon>Thalassorhabdus</taxon>
    </lineage>
</organism>
<evidence type="ECO:0000313" key="7">
    <source>
        <dbReference type="EMBL" id="MFC5712870.1"/>
    </source>
</evidence>
<dbReference type="SUPFAM" id="SSF53383">
    <property type="entry name" value="PLP-dependent transferases"/>
    <property type="match status" value="1"/>
</dbReference>
<comment type="caution">
    <text evidence="7">The sequence shown here is derived from an EMBL/GenBank/DDBJ whole genome shotgun (WGS) entry which is preliminary data.</text>
</comment>
<dbReference type="Gene3D" id="3.90.1150.10">
    <property type="entry name" value="Aspartate Aminotransferase, domain 1"/>
    <property type="match status" value="1"/>
</dbReference>
<evidence type="ECO:0000256" key="5">
    <source>
        <dbReference type="ARBA" id="ARBA00037974"/>
    </source>
</evidence>
<dbReference type="InterPro" id="IPR015424">
    <property type="entry name" value="PyrdxlP-dep_Trfase"/>
</dbReference>
<comment type="cofactor">
    <cofactor evidence="1">
        <name>pyridoxal 5'-phosphate</name>
        <dbReference type="ChEBI" id="CHEBI:597326"/>
    </cofactor>
</comment>
<evidence type="ECO:0000313" key="8">
    <source>
        <dbReference type="Proteomes" id="UP001596142"/>
    </source>
</evidence>
<feature type="domain" description="Aminotransferase class I/classII large" evidence="6">
    <location>
        <begin position="45"/>
        <end position="380"/>
    </location>
</feature>
<evidence type="ECO:0000256" key="1">
    <source>
        <dbReference type="ARBA" id="ARBA00001933"/>
    </source>
</evidence>
<dbReference type="InterPro" id="IPR051798">
    <property type="entry name" value="Class-II_PLP-Dep_Aminotrans"/>
</dbReference>
<dbReference type="InterPro" id="IPR015421">
    <property type="entry name" value="PyrdxlP-dep_Trfase_major"/>
</dbReference>
<dbReference type="EC" id="4.4.1.13" evidence="2"/>
<dbReference type="GO" id="GO:0047804">
    <property type="term" value="F:cysteine-S-conjugate beta-lyase activity"/>
    <property type="evidence" value="ECO:0007669"/>
    <property type="project" value="UniProtKB-EC"/>
</dbReference>
<accession>A0ABW0YKE8</accession>
<gene>
    <name evidence="7" type="ORF">ACFPU1_08760</name>
</gene>
<reference evidence="8" key="1">
    <citation type="journal article" date="2019" name="Int. J. Syst. Evol. Microbiol.">
        <title>The Global Catalogue of Microorganisms (GCM) 10K type strain sequencing project: providing services to taxonomists for standard genome sequencing and annotation.</title>
        <authorList>
            <consortium name="The Broad Institute Genomics Platform"/>
            <consortium name="The Broad Institute Genome Sequencing Center for Infectious Disease"/>
            <person name="Wu L."/>
            <person name="Ma J."/>
        </authorList>
    </citation>
    <scope>NUCLEOTIDE SEQUENCE [LARGE SCALE GENOMIC DNA]</scope>
    <source>
        <strain evidence="8">CECT 7184</strain>
    </source>
</reference>
<dbReference type="Pfam" id="PF00155">
    <property type="entry name" value="Aminotran_1_2"/>
    <property type="match status" value="1"/>
</dbReference>
<dbReference type="InterPro" id="IPR027619">
    <property type="entry name" value="C-S_lyase_PatB-like"/>
</dbReference>
<proteinExistence type="inferred from homology"/>
<keyword evidence="8" id="KW-1185">Reference proteome</keyword>
<keyword evidence="3" id="KW-0663">Pyridoxal phosphate</keyword>
<dbReference type="Gene3D" id="3.40.640.10">
    <property type="entry name" value="Type I PLP-dependent aspartate aminotransferase-like (Major domain)"/>
    <property type="match status" value="1"/>
</dbReference>
<dbReference type="Proteomes" id="UP001596142">
    <property type="component" value="Unassembled WGS sequence"/>
</dbReference>
<protein>
    <recommendedName>
        <fullName evidence="2">cysteine-S-conjugate beta-lyase</fullName>
        <ecNumber evidence="2">4.4.1.13</ecNumber>
    </recommendedName>
</protein>
<dbReference type="PANTHER" id="PTHR43525">
    <property type="entry name" value="PROTEIN MALY"/>
    <property type="match status" value="1"/>
</dbReference>
<dbReference type="InterPro" id="IPR004839">
    <property type="entry name" value="Aminotransferase_I/II_large"/>
</dbReference>
<keyword evidence="4 7" id="KW-0456">Lyase</keyword>
<dbReference type="RefSeq" id="WP_385940162.1">
    <property type="nucleotide sequence ID" value="NZ_JBHSOZ010000003.1"/>
</dbReference>
<evidence type="ECO:0000259" key="6">
    <source>
        <dbReference type="Pfam" id="PF00155"/>
    </source>
</evidence>
<dbReference type="NCBIfam" id="TIGR04350">
    <property type="entry name" value="C_S_lyase_PatB"/>
    <property type="match status" value="1"/>
</dbReference>
<dbReference type="InterPro" id="IPR015422">
    <property type="entry name" value="PyrdxlP-dep_Trfase_small"/>
</dbReference>
<evidence type="ECO:0000256" key="3">
    <source>
        <dbReference type="ARBA" id="ARBA00022898"/>
    </source>
</evidence>
<comment type="similarity">
    <text evidence="5">Belongs to the class-II pyridoxal-phosphate-dependent aminotransferase family. MalY/PatB cystathionine beta-lyase subfamily.</text>
</comment>
<dbReference type="EMBL" id="JBHSOZ010000003">
    <property type="protein sequence ID" value="MFC5712870.1"/>
    <property type="molecule type" value="Genomic_DNA"/>
</dbReference>
<evidence type="ECO:0000256" key="4">
    <source>
        <dbReference type="ARBA" id="ARBA00023239"/>
    </source>
</evidence>
<dbReference type="CDD" id="cd00609">
    <property type="entry name" value="AAT_like"/>
    <property type="match status" value="1"/>
</dbReference>
<dbReference type="PANTHER" id="PTHR43525:SF1">
    <property type="entry name" value="PROTEIN MALY"/>
    <property type="match status" value="1"/>
</dbReference>
<sequence length="390" mass="44810">MNFDEVFERKQTNSMKWDLLKERYQSEDLWPMWVADMDFQAPQPVLDAMRQVVDHGIFGYHARPDSLREVTAGWLKKRFKWEVQKEDFVFTPGVVPAISHLIKTFTAKGDQVIIQTPVYYPFYSLIKNSERTLVKNPLKETDDGFVMDLDDLEEKMKAGARMLLLCSPHNPIGRVWKKEELRKVGELAEKYNVLVVSDEIHADLILKGEHVPFAKVNNDLDVSVITCMAPSKTFNLAALQLSYVIFQDSEDRTSYEKHLSNEFVGIDNPFATVAAEAAYLHGEPWLEALLEYIKGNVELVKQDIETNMPKIKVVEPEGTYLIWLDFREFGMSGLELQEWLRKEGNLALSDGHIFGPEGSGFARMNLACPRSHVEEGLRRLNQAYNSYKVK</sequence>